<keyword evidence="2" id="KW-1185">Reference proteome</keyword>
<proteinExistence type="predicted"/>
<protein>
    <submittedName>
        <fullName evidence="1">Uncharacterized protein</fullName>
    </submittedName>
</protein>
<accession>A0A392SVN0</accession>
<evidence type="ECO:0000313" key="2">
    <source>
        <dbReference type="Proteomes" id="UP000265520"/>
    </source>
</evidence>
<reference evidence="1 2" key="1">
    <citation type="journal article" date="2018" name="Front. Plant Sci.">
        <title>Red Clover (Trifolium pratense) and Zigzag Clover (T. medium) - A Picture of Genomic Similarities and Differences.</title>
        <authorList>
            <person name="Dluhosova J."/>
            <person name="Istvanek J."/>
            <person name="Nedelnik J."/>
            <person name="Repkova J."/>
        </authorList>
    </citation>
    <scope>NUCLEOTIDE SEQUENCE [LARGE SCALE GENOMIC DNA]</scope>
    <source>
        <strain evidence="2">cv. 10/8</strain>
        <tissue evidence="1">Leaf</tissue>
    </source>
</reference>
<dbReference type="Proteomes" id="UP000265520">
    <property type="component" value="Unassembled WGS sequence"/>
</dbReference>
<dbReference type="EMBL" id="LXQA010442398">
    <property type="protein sequence ID" value="MCI52115.1"/>
    <property type="molecule type" value="Genomic_DNA"/>
</dbReference>
<evidence type="ECO:0000313" key="1">
    <source>
        <dbReference type="EMBL" id="MCI52115.1"/>
    </source>
</evidence>
<feature type="non-terminal residue" evidence="1">
    <location>
        <position position="1"/>
    </location>
</feature>
<feature type="non-terminal residue" evidence="1">
    <location>
        <position position="81"/>
    </location>
</feature>
<organism evidence="1 2">
    <name type="scientific">Trifolium medium</name>
    <dbReference type="NCBI Taxonomy" id="97028"/>
    <lineage>
        <taxon>Eukaryota</taxon>
        <taxon>Viridiplantae</taxon>
        <taxon>Streptophyta</taxon>
        <taxon>Embryophyta</taxon>
        <taxon>Tracheophyta</taxon>
        <taxon>Spermatophyta</taxon>
        <taxon>Magnoliopsida</taxon>
        <taxon>eudicotyledons</taxon>
        <taxon>Gunneridae</taxon>
        <taxon>Pentapetalae</taxon>
        <taxon>rosids</taxon>
        <taxon>fabids</taxon>
        <taxon>Fabales</taxon>
        <taxon>Fabaceae</taxon>
        <taxon>Papilionoideae</taxon>
        <taxon>50 kb inversion clade</taxon>
        <taxon>NPAAA clade</taxon>
        <taxon>Hologalegina</taxon>
        <taxon>IRL clade</taxon>
        <taxon>Trifolieae</taxon>
        <taxon>Trifolium</taxon>
    </lineage>
</organism>
<comment type="caution">
    <text evidence="1">The sequence shown here is derived from an EMBL/GenBank/DDBJ whole genome shotgun (WGS) entry which is preliminary data.</text>
</comment>
<sequence length="81" mass="8715">VAVQVLAGNINETGQVDPQKPQILKTPDAAVIPNVEPQILQQPPLVEVQGDDLNDQTLEDFNAVANDNNVEAESEDGQQVE</sequence>
<dbReference type="AlphaFoldDB" id="A0A392SVN0"/>
<name>A0A392SVN0_9FABA</name>